<accession>A0A1H3KZ18</accession>
<name>A0A1H3KZ18_9BACT</name>
<keyword evidence="2" id="KW-1185">Reference proteome</keyword>
<reference evidence="2" key="1">
    <citation type="submission" date="2016-10" db="EMBL/GenBank/DDBJ databases">
        <authorList>
            <person name="Varghese N."/>
            <person name="Submissions S."/>
        </authorList>
    </citation>
    <scope>NUCLEOTIDE SEQUENCE [LARGE SCALE GENOMIC DNA]</scope>
    <source>
        <strain evidence="2">CGMCC 1.8975</strain>
    </source>
</reference>
<organism evidence="1 2">
    <name type="scientific">Hymenobacter psychrophilus</name>
    <dbReference type="NCBI Taxonomy" id="651662"/>
    <lineage>
        <taxon>Bacteria</taxon>
        <taxon>Pseudomonadati</taxon>
        <taxon>Bacteroidota</taxon>
        <taxon>Cytophagia</taxon>
        <taxon>Cytophagales</taxon>
        <taxon>Hymenobacteraceae</taxon>
        <taxon>Hymenobacter</taxon>
    </lineage>
</organism>
<evidence type="ECO:0000313" key="2">
    <source>
        <dbReference type="Proteomes" id="UP000199249"/>
    </source>
</evidence>
<dbReference type="AlphaFoldDB" id="A0A1H3KZ18"/>
<dbReference type="EMBL" id="FNOV01000010">
    <property type="protein sequence ID" value="SDY57229.1"/>
    <property type="molecule type" value="Genomic_DNA"/>
</dbReference>
<gene>
    <name evidence="1" type="ORF">SAMN04488069_11025</name>
</gene>
<proteinExistence type="predicted"/>
<protein>
    <submittedName>
        <fullName evidence="1">Uncharacterized protein</fullName>
    </submittedName>
</protein>
<sequence length="91" mass="9646">MVDFMAQPALAGNAEFSIGINIEQTTNGYSDSNGLQLHVVRNGILVATVGVQSVVFGMPYLISDDSGVTVYGYFPADNNAIISYEVPVVDS</sequence>
<evidence type="ECO:0000313" key="1">
    <source>
        <dbReference type="EMBL" id="SDY57229.1"/>
    </source>
</evidence>
<dbReference type="Proteomes" id="UP000199249">
    <property type="component" value="Unassembled WGS sequence"/>
</dbReference>